<gene>
    <name evidence="1" type="ORF">Pint_10083</name>
</gene>
<evidence type="ECO:0000313" key="2">
    <source>
        <dbReference type="Proteomes" id="UP001163603"/>
    </source>
</evidence>
<protein>
    <submittedName>
        <fullName evidence="1">Uncharacterized protein</fullName>
    </submittedName>
</protein>
<dbReference type="Proteomes" id="UP001163603">
    <property type="component" value="Chromosome 12"/>
</dbReference>
<accession>A0ACC0XMS6</accession>
<keyword evidence="2" id="KW-1185">Reference proteome</keyword>
<reference evidence="2" key="1">
    <citation type="journal article" date="2023" name="G3 (Bethesda)">
        <title>Genome assembly and association tests identify interacting loci associated with vigor, precocity, and sex in interspecific pistachio rootstocks.</title>
        <authorList>
            <person name="Palmer W."/>
            <person name="Jacygrad E."/>
            <person name="Sagayaradj S."/>
            <person name="Cavanaugh K."/>
            <person name="Han R."/>
            <person name="Bertier L."/>
            <person name="Beede B."/>
            <person name="Kafkas S."/>
            <person name="Golino D."/>
            <person name="Preece J."/>
            <person name="Michelmore R."/>
        </authorList>
    </citation>
    <scope>NUCLEOTIDE SEQUENCE [LARGE SCALE GENOMIC DNA]</scope>
</reference>
<sequence length="240" mass="27281">MSELMNTVVCNGTGEIMGTKFNQCNASTGIVTTVDDVGSDSTENQEILNKIGDVKSDSYEDNEHQVSTGIEGVEEELGDSGLQWSVIERDITLQLNGRYIYGEKRHVQEKERKMEREKEDTEEVRKMLSELNVELYNIKHIISLHLGVSDGKDWKVEEVSNVSRDSKETGEESQEILLKRQGEVEEILLDSSNQGVSVDIEDIPMNIEGPEEEDELRDSISLNDYYDEELEWSIEWRNGA</sequence>
<comment type="caution">
    <text evidence="1">The sequence shown here is derived from an EMBL/GenBank/DDBJ whole genome shotgun (WGS) entry which is preliminary data.</text>
</comment>
<name>A0ACC0XMS6_9ROSI</name>
<proteinExistence type="predicted"/>
<dbReference type="EMBL" id="CM047747">
    <property type="protein sequence ID" value="KAJ0018908.1"/>
    <property type="molecule type" value="Genomic_DNA"/>
</dbReference>
<evidence type="ECO:0000313" key="1">
    <source>
        <dbReference type="EMBL" id="KAJ0018908.1"/>
    </source>
</evidence>
<organism evidence="1 2">
    <name type="scientific">Pistacia integerrima</name>
    <dbReference type="NCBI Taxonomy" id="434235"/>
    <lineage>
        <taxon>Eukaryota</taxon>
        <taxon>Viridiplantae</taxon>
        <taxon>Streptophyta</taxon>
        <taxon>Embryophyta</taxon>
        <taxon>Tracheophyta</taxon>
        <taxon>Spermatophyta</taxon>
        <taxon>Magnoliopsida</taxon>
        <taxon>eudicotyledons</taxon>
        <taxon>Gunneridae</taxon>
        <taxon>Pentapetalae</taxon>
        <taxon>rosids</taxon>
        <taxon>malvids</taxon>
        <taxon>Sapindales</taxon>
        <taxon>Anacardiaceae</taxon>
        <taxon>Pistacia</taxon>
    </lineage>
</organism>